<keyword evidence="10" id="KW-1185">Reference proteome</keyword>
<feature type="transmembrane region" description="Helical" evidence="7">
    <location>
        <begin position="351"/>
        <end position="373"/>
    </location>
</feature>
<feature type="transmembrane region" description="Helical" evidence="7">
    <location>
        <begin position="182"/>
        <end position="205"/>
    </location>
</feature>
<dbReference type="Gene3D" id="1.10.3720.10">
    <property type="entry name" value="MetI-like"/>
    <property type="match status" value="2"/>
</dbReference>
<dbReference type="SUPFAM" id="SSF161098">
    <property type="entry name" value="MetI-like"/>
    <property type="match status" value="2"/>
</dbReference>
<feature type="transmembrane region" description="Helical" evidence="7">
    <location>
        <begin position="231"/>
        <end position="253"/>
    </location>
</feature>
<evidence type="ECO:0000256" key="4">
    <source>
        <dbReference type="ARBA" id="ARBA00022692"/>
    </source>
</evidence>
<feature type="transmembrane region" description="Helical" evidence="7">
    <location>
        <begin position="117"/>
        <end position="137"/>
    </location>
</feature>
<sequence>MARRLPLIAFGATLVPVLLVLGPILATALHGGGLTALRGSDLQALWFTLWQAALSALISCALAVPLARALARRRFVGRTVLITALGAPFILPVIAAILGLLAVFGRSGLLNHALGGIGLPTLTIYGAHGVILAHVFFNLPLATRMVLQGWQSIPAERLRLAATLDFDGAAMWRHLERPMLRATLPGAFVAIFLVCLGSFAVALTLGGGPSATTVELAIYQAFRFDYDTGRAASLALVQVALCLMAVGIGAKLSAPAAFGAGLDRPALFAPSTRLAQWADATVIAASALFLLLPIALILWRGLPALATMPPMVWQAALTSLTIALGSTALTLALALPLALHAPRHRWTEGAAMLPLAASGLVLGTGLFLMIQPFAAPTSLLIPVTLVVNATLSLPFVTRLLLPEIHALQADYDRLATSLDMGGAAKLRFLTLPRLARPLGFSAGLACAFSMGDLGVITLFSDGQTRTLPLAIFQLMGSYRLDQAAAAATLLLTLTFGLFALFDRIGHHAGPR</sequence>
<dbReference type="CDD" id="cd06261">
    <property type="entry name" value="TM_PBP2"/>
    <property type="match status" value="1"/>
</dbReference>
<comment type="caution">
    <text evidence="9">The sequence shown here is derived from an EMBL/GenBank/DDBJ whole genome shotgun (WGS) entry which is preliminary data.</text>
</comment>
<name>A0ABV1SFX0_9RHOB</name>
<dbReference type="RefSeq" id="WP_350936349.1">
    <property type="nucleotide sequence ID" value="NZ_JAYWLC010000005.1"/>
</dbReference>
<evidence type="ECO:0000256" key="1">
    <source>
        <dbReference type="ARBA" id="ARBA00004651"/>
    </source>
</evidence>
<evidence type="ECO:0000256" key="2">
    <source>
        <dbReference type="ARBA" id="ARBA00022448"/>
    </source>
</evidence>
<dbReference type="InterPro" id="IPR000515">
    <property type="entry name" value="MetI-like"/>
</dbReference>
<keyword evidence="4 7" id="KW-0812">Transmembrane</keyword>
<feature type="transmembrane region" description="Helical" evidence="7">
    <location>
        <begin position="438"/>
        <end position="460"/>
    </location>
</feature>
<feature type="domain" description="ABC transmembrane type-1" evidence="8">
    <location>
        <begin position="45"/>
        <end position="247"/>
    </location>
</feature>
<feature type="transmembrane region" description="Helical" evidence="7">
    <location>
        <begin position="79"/>
        <end position="105"/>
    </location>
</feature>
<feature type="transmembrane region" description="Helical" evidence="7">
    <location>
        <begin position="379"/>
        <end position="401"/>
    </location>
</feature>
<dbReference type="PANTHER" id="PTHR30183:SF9">
    <property type="entry name" value="THIAMINE TRANSPORT SYSTEM PERMEASE PROTEIN THIP"/>
    <property type="match status" value="1"/>
</dbReference>
<feature type="transmembrane region" description="Helical" evidence="7">
    <location>
        <begin position="311"/>
        <end position="339"/>
    </location>
</feature>
<proteinExistence type="predicted"/>
<keyword evidence="5 7" id="KW-1133">Transmembrane helix</keyword>
<evidence type="ECO:0000256" key="3">
    <source>
        <dbReference type="ARBA" id="ARBA00022475"/>
    </source>
</evidence>
<keyword evidence="3" id="KW-1003">Cell membrane</keyword>
<feature type="transmembrane region" description="Helical" evidence="7">
    <location>
        <begin position="44"/>
        <end position="67"/>
    </location>
</feature>
<evidence type="ECO:0000256" key="5">
    <source>
        <dbReference type="ARBA" id="ARBA00022989"/>
    </source>
</evidence>
<comment type="subcellular location">
    <subcellularLocation>
        <location evidence="1">Cell membrane</location>
        <topology evidence="1">Multi-pass membrane protein</topology>
    </subcellularLocation>
</comment>
<protein>
    <submittedName>
        <fullName evidence="9">Thiamine/thiamine pyrophosphate ABC transporter permease ThiP</fullName>
    </submittedName>
</protein>
<dbReference type="Proteomes" id="UP001438953">
    <property type="component" value="Unassembled WGS sequence"/>
</dbReference>
<accession>A0ABV1SFX0</accession>
<dbReference type="InterPro" id="IPR035906">
    <property type="entry name" value="MetI-like_sf"/>
</dbReference>
<organism evidence="9 10">
    <name type="scientific">Thioclava kandeliae</name>
    <dbReference type="NCBI Taxonomy" id="3070818"/>
    <lineage>
        <taxon>Bacteria</taxon>
        <taxon>Pseudomonadati</taxon>
        <taxon>Pseudomonadota</taxon>
        <taxon>Alphaproteobacteria</taxon>
        <taxon>Rhodobacterales</taxon>
        <taxon>Paracoccaceae</taxon>
        <taxon>Thioclava</taxon>
    </lineage>
</organism>
<dbReference type="PANTHER" id="PTHR30183">
    <property type="entry name" value="MOLYBDENUM TRANSPORT SYSTEM PERMEASE PROTEIN MODB"/>
    <property type="match status" value="1"/>
</dbReference>
<dbReference type="PROSITE" id="PS50928">
    <property type="entry name" value="ABC_TM1"/>
    <property type="match status" value="2"/>
</dbReference>
<evidence type="ECO:0000313" key="10">
    <source>
        <dbReference type="Proteomes" id="UP001438953"/>
    </source>
</evidence>
<feature type="transmembrane region" description="Helical" evidence="7">
    <location>
        <begin position="480"/>
        <end position="501"/>
    </location>
</feature>
<evidence type="ECO:0000256" key="7">
    <source>
        <dbReference type="SAM" id="Phobius"/>
    </source>
</evidence>
<reference evidence="9 10" key="1">
    <citation type="submission" date="2024-01" db="EMBL/GenBank/DDBJ databases">
        <authorList>
            <person name="Deng Y."/>
            <person name="Su J."/>
        </authorList>
    </citation>
    <scope>NUCLEOTIDE SEQUENCE [LARGE SCALE GENOMIC DNA]</scope>
    <source>
        <strain evidence="9 10">CPCC 100088</strain>
    </source>
</reference>
<feature type="transmembrane region" description="Helical" evidence="7">
    <location>
        <begin position="274"/>
        <end position="299"/>
    </location>
</feature>
<keyword evidence="6 7" id="KW-0472">Membrane</keyword>
<evidence type="ECO:0000256" key="6">
    <source>
        <dbReference type="ARBA" id="ARBA00023136"/>
    </source>
</evidence>
<evidence type="ECO:0000259" key="8">
    <source>
        <dbReference type="PROSITE" id="PS50928"/>
    </source>
</evidence>
<dbReference type="EMBL" id="JAYWLC010000005">
    <property type="protein sequence ID" value="MER5171806.1"/>
    <property type="molecule type" value="Genomic_DNA"/>
</dbReference>
<evidence type="ECO:0000313" key="9">
    <source>
        <dbReference type="EMBL" id="MER5171806.1"/>
    </source>
</evidence>
<gene>
    <name evidence="9" type="ORF">VSX56_08450</name>
</gene>
<keyword evidence="2" id="KW-0813">Transport</keyword>
<reference evidence="9 10" key="2">
    <citation type="submission" date="2024-06" db="EMBL/GenBank/DDBJ databases">
        <title>Thioclava kandeliae sp. nov. from a rhizosphere soil sample of Kandelia candel in a mangrove.</title>
        <authorList>
            <person name="Mu T."/>
        </authorList>
    </citation>
    <scope>NUCLEOTIDE SEQUENCE [LARGE SCALE GENOMIC DNA]</scope>
    <source>
        <strain evidence="9 10">CPCC 100088</strain>
    </source>
</reference>
<feature type="domain" description="ABC transmembrane type-1" evidence="8">
    <location>
        <begin position="316"/>
        <end position="501"/>
    </location>
</feature>